<dbReference type="PANTHER" id="PTHR10584:SF166">
    <property type="entry name" value="RIBOKINASE"/>
    <property type="match status" value="1"/>
</dbReference>
<dbReference type="PROSITE" id="PS00584">
    <property type="entry name" value="PFKB_KINASES_2"/>
    <property type="match status" value="1"/>
</dbReference>
<reference evidence="4 5" key="1">
    <citation type="journal article" date="2022" name="Mar. Drugs">
        <title>Bioassay-Guided Fractionation Leads to the Detection of Cholic Acid Generated by the Rare Thalassomonas sp.</title>
        <authorList>
            <person name="Pheiffer F."/>
            <person name="Schneider Y.K."/>
            <person name="Hansen E.H."/>
            <person name="Andersen J.H."/>
            <person name="Isaksson J."/>
            <person name="Busche T."/>
            <person name="R C."/>
            <person name="Kalinowski J."/>
            <person name="Zyl L.V."/>
            <person name="Trindade M."/>
        </authorList>
    </citation>
    <scope>NUCLEOTIDE SEQUENCE [LARGE SCALE GENOMIC DNA]</scope>
    <source>
        <strain evidence="4 5">A5K-61T</strain>
    </source>
</reference>
<dbReference type="InterPro" id="IPR002173">
    <property type="entry name" value="Carboh/pur_kinase_PfkB_CS"/>
</dbReference>
<accession>A0ABY7VC35</accession>
<dbReference type="PANTHER" id="PTHR10584">
    <property type="entry name" value="SUGAR KINASE"/>
    <property type="match status" value="1"/>
</dbReference>
<proteinExistence type="predicted"/>
<sequence length="293" mass="31943">MTQAHVFIIGGTSIDSIVHLQTPLTSGPQTIWAKKQYFAIGGTGAGKALNLARLGHQVCLHTCLGDDEPGREIIAGLSHNNIELLVETVPIPTEQHTNIMSPQGERISIYTQPPSGAKDYDMTQIERVMAKTDIAAIGILDYTRPTLVLAKKYHKPLWIDLHDYDGENPYHQEFIDAATVIFVASDNLPDYKAFMQQQIALGKELVVCTHGKAGSTALDATGNWYQQEIIPGYALVDSNGAGDAYFSGYLTSYLQGCDVQLCMANASRVAAMCINSEKLYHEQLTGDCVKVPA</sequence>
<dbReference type="Proteomes" id="UP001215231">
    <property type="component" value="Chromosome"/>
</dbReference>
<dbReference type="RefSeq" id="WP_274051239.1">
    <property type="nucleotide sequence ID" value="NZ_CP059693.1"/>
</dbReference>
<feature type="domain" description="Carbohydrate kinase PfkB" evidence="3">
    <location>
        <begin position="186"/>
        <end position="278"/>
    </location>
</feature>
<protein>
    <submittedName>
        <fullName evidence="4">Carbohydrate kinase family protein</fullName>
    </submittedName>
</protein>
<evidence type="ECO:0000256" key="2">
    <source>
        <dbReference type="ARBA" id="ARBA00022777"/>
    </source>
</evidence>
<keyword evidence="5" id="KW-1185">Reference proteome</keyword>
<organism evidence="4 5">
    <name type="scientific">Thalassomonas haliotis</name>
    <dbReference type="NCBI Taxonomy" id="485448"/>
    <lineage>
        <taxon>Bacteria</taxon>
        <taxon>Pseudomonadati</taxon>
        <taxon>Pseudomonadota</taxon>
        <taxon>Gammaproteobacteria</taxon>
        <taxon>Alteromonadales</taxon>
        <taxon>Colwelliaceae</taxon>
        <taxon>Thalassomonas</taxon>
    </lineage>
</organism>
<dbReference type="InterPro" id="IPR029056">
    <property type="entry name" value="Ribokinase-like"/>
</dbReference>
<keyword evidence="1" id="KW-0808">Transferase</keyword>
<dbReference type="Gene3D" id="3.40.1190.20">
    <property type="match status" value="1"/>
</dbReference>
<dbReference type="EMBL" id="CP059693">
    <property type="protein sequence ID" value="WDE11113.1"/>
    <property type="molecule type" value="Genomic_DNA"/>
</dbReference>
<evidence type="ECO:0000259" key="3">
    <source>
        <dbReference type="Pfam" id="PF00294"/>
    </source>
</evidence>
<dbReference type="SUPFAM" id="SSF53613">
    <property type="entry name" value="Ribokinase-like"/>
    <property type="match status" value="1"/>
</dbReference>
<evidence type="ECO:0000313" key="5">
    <source>
        <dbReference type="Proteomes" id="UP001215231"/>
    </source>
</evidence>
<gene>
    <name evidence="4" type="ORF">H3N35_23215</name>
</gene>
<dbReference type="InterPro" id="IPR011611">
    <property type="entry name" value="PfkB_dom"/>
</dbReference>
<name>A0ABY7VC35_9GAMM</name>
<keyword evidence="2 4" id="KW-0418">Kinase</keyword>
<evidence type="ECO:0000313" key="4">
    <source>
        <dbReference type="EMBL" id="WDE11113.1"/>
    </source>
</evidence>
<feature type="domain" description="Carbohydrate kinase PfkB" evidence="3">
    <location>
        <begin position="27"/>
        <end position="119"/>
    </location>
</feature>
<evidence type="ECO:0000256" key="1">
    <source>
        <dbReference type="ARBA" id="ARBA00022679"/>
    </source>
</evidence>
<dbReference type="Pfam" id="PF00294">
    <property type="entry name" value="PfkB"/>
    <property type="match status" value="2"/>
</dbReference>
<dbReference type="GO" id="GO:0016301">
    <property type="term" value="F:kinase activity"/>
    <property type="evidence" value="ECO:0007669"/>
    <property type="project" value="UniProtKB-KW"/>
</dbReference>